<comment type="caution">
    <text evidence="7">The sequence shown here is derived from an EMBL/GenBank/DDBJ whole genome shotgun (WGS) entry which is preliminary data.</text>
</comment>
<evidence type="ECO:0000256" key="3">
    <source>
        <dbReference type="ARBA" id="ARBA00004370"/>
    </source>
</evidence>
<dbReference type="InterPro" id="IPR029058">
    <property type="entry name" value="AB_hydrolase_fold"/>
</dbReference>
<keyword evidence="8" id="KW-1185">Reference proteome</keyword>
<dbReference type="GO" id="GO:0016020">
    <property type="term" value="C:membrane"/>
    <property type="evidence" value="ECO:0007669"/>
    <property type="project" value="UniProtKB-SubCell"/>
</dbReference>
<organism evidence="7 8">
    <name type="scientific">Podospora appendiculata</name>
    <dbReference type="NCBI Taxonomy" id="314037"/>
    <lineage>
        <taxon>Eukaryota</taxon>
        <taxon>Fungi</taxon>
        <taxon>Dikarya</taxon>
        <taxon>Ascomycota</taxon>
        <taxon>Pezizomycotina</taxon>
        <taxon>Sordariomycetes</taxon>
        <taxon>Sordariomycetidae</taxon>
        <taxon>Sordariales</taxon>
        <taxon>Podosporaceae</taxon>
        <taxon>Podospora</taxon>
    </lineage>
</organism>
<name>A0AAE0XC52_9PEZI</name>
<dbReference type="AlphaFoldDB" id="A0AAE0XC52"/>
<dbReference type="GO" id="GO:0005783">
    <property type="term" value="C:endoplasmic reticulum"/>
    <property type="evidence" value="ECO:0007669"/>
    <property type="project" value="UniProtKB-SubCell"/>
</dbReference>
<protein>
    <submittedName>
        <fullName evidence="7">Uncharacterized protein</fullName>
    </submittedName>
</protein>
<comment type="subcellular location">
    <subcellularLocation>
        <location evidence="2">Endoplasmic reticulum</location>
    </subcellularLocation>
    <subcellularLocation>
        <location evidence="3">Membrane</location>
    </subcellularLocation>
    <subcellularLocation>
        <location evidence="1">Mitochondrion</location>
    </subcellularLocation>
</comment>
<evidence type="ECO:0000256" key="2">
    <source>
        <dbReference type="ARBA" id="ARBA00004240"/>
    </source>
</evidence>
<dbReference type="PANTHER" id="PTHR48182">
    <property type="entry name" value="PROTEIN SERAC1"/>
    <property type="match status" value="1"/>
</dbReference>
<keyword evidence="4" id="KW-0256">Endoplasmic reticulum</keyword>
<evidence type="ECO:0000313" key="8">
    <source>
        <dbReference type="Proteomes" id="UP001270362"/>
    </source>
</evidence>
<gene>
    <name evidence="7" type="ORF">B0T22DRAFT_536401</name>
</gene>
<dbReference type="GO" id="GO:0005739">
    <property type="term" value="C:mitochondrion"/>
    <property type="evidence" value="ECO:0007669"/>
    <property type="project" value="UniProtKB-SubCell"/>
</dbReference>
<dbReference type="InterPro" id="IPR052374">
    <property type="entry name" value="SERAC1"/>
</dbReference>
<keyword evidence="5" id="KW-0496">Mitochondrion</keyword>
<dbReference type="Proteomes" id="UP001270362">
    <property type="component" value="Unassembled WGS sequence"/>
</dbReference>
<reference evidence="7" key="1">
    <citation type="journal article" date="2023" name="Mol. Phylogenet. Evol.">
        <title>Genome-scale phylogeny and comparative genomics of the fungal order Sordariales.</title>
        <authorList>
            <person name="Hensen N."/>
            <person name="Bonometti L."/>
            <person name="Westerberg I."/>
            <person name="Brannstrom I.O."/>
            <person name="Guillou S."/>
            <person name="Cros-Aarteil S."/>
            <person name="Calhoun S."/>
            <person name="Haridas S."/>
            <person name="Kuo A."/>
            <person name="Mondo S."/>
            <person name="Pangilinan J."/>
            <person name="Riley R."/>
            <person name="LaButti K."/>
            <person name="Andreopoulos B."/>
            <person name="Lipzen A."/>
            <person name="Chen C."/>
            <person name="Yan M."/>
            <person name="Daum C."/>
            <person name="Ng V."/>
            <person name="Clum A."/>
            <person name="Steindorff A."/>
            <person name="Ohm R.A."/>
            <person name="Martin F."/>
            <person name="Silar P."/>
            <person name="Natvig D.O."/>
            <person name="Lalanne C."/>
            <person name="Gautier V."/>
            <person name="Ament-Velasquez S.L."/>
            <person name="Kruys A."/>
            <person name="Hutchinson M.I."/>
            <person name="Powell A.J."/>
            <person name="Barry K."/>
            <person name="Miller A.N."/>
            <person name="Grigoriev I.V."/>
            <person name="Debuchy R."/>
            <person name="Gladieux P."/>
            <person name="Hiltunen Thoren M."/>
            <person name="Johannesson H."/>
        </authorList>
    </citation>
    <scope>NUCLEOTIDE SEQUENCE</scope>
    <source>
        <strain evidence="7">CBS 314.62</strain>
    </source>
</reference>
<sequence length="298" mass="32411">MTIVPAEKLKNRSFSEKLFRRTSSASLADPNPWGIRVLHNPPDARVDLIFVHGIRGHLENTWAQGEGGPPWPRTLLPRRLPEARILTFGYDANPIAFRLSVSGNKIGDHAKNLLSAIAALRLSATTALLTARSSPEEHLRRIFECTSGILFLGTPHSGSSLATVAQRLATLLSFSTPKTNLRILKVLQRDSEVLARIQNEFFALLQSRNKDDGARPLQVVCFYEELPYPGIGDAIVPTESAVLPGHIGIGIHAHHRDMGIPSLAELAVVPEGSTGRQTCQSQIVGAKSSSDYAGVELI</sequence>
<evidence type="ECO:0000256" key="4">
    <source>
        <dbReference type="ARBA" id="ARBA00022824"/>
    </source>
</evidence>
<reference evidence="7" key="2">
    <citation type="submission" date="2023-06" db="EMBL/GenBank/DDBJ databases">
        <authorList>
            <consortium name="Lawrence Berkeley National Laboratory"/>
            <person name="Haridas S."/>
            <person name="Hensen N."/>
            <person name="Bonometti L."/>
            <person name="Westerberg I."/>
            <person name="Brannstrom I.O."/>
            <person name="Guillou S."/>
            <person name="Cros-Aarteil S."/>
            <person name="Calhoun S."/>
            <person name="Kuo A."/>
            <person name="Mondo S."/>
            <person name="Pangilinan J."/>
            <person name="Riley R."/>
            <person name="Labutti K."/>
            <person name="Andreopoulos B."/>
            <person name="Lipzen A."/>
            <person name="Chen C."/>
            <person name="Yanf M."/>
            <person name="Daum C."/>
            <person name="Ng V."/>
            <person name="Clum A."/>
            <person name="Steindorff A."/>
            <person name="Ohm R."/>
            <person name="Martin F."/>
            <person name="Silar P."/>
            <person name="Natvig D."/>
            <person name="Lalanne C."/>
            <person name="Gautier V."/>
            <person name="Ament-Velasquez S.L."/>
            <person name="Kruys A."/>
            <person name="Hutchinson M.I."/>
            <person name="Powell A.J."/>
            <person name="Barry K."/>
            <person name="Miller A.N."/>
            <person name="Grigoriev I.V."/>
            <person name="Debuchy R."/>
            <person name="Gladieux P."/>
            <person name="Thoren M.H."/>
            <person name="Johannesson H."/>
        </authorList>
    </citation>
    <scope>NUCLEOTIDE SEQUENCE</scope>
    <source>
        <strain evidence="7">CBS 314.62</strain>
    </source>
</reference>
<dbReference type="EMBL" id="JAULSO010000002">
    <property type="protein sequence ID" value="KAK3689504.1"/>
    <property type="molecule type" value="Genomic_DNA"/>
</dbReference>
<accession>A0AAE0XC52</accession>
<evidence type="ECO:0000256" key="1">
    <source>
        <dbReference type="ARBA" id="ARBA00004173"/>
    </source>
</evidence>
<proteinExistence type="predicted"/>
<evidence type="ECO:0000313" key="7">
    <source>
        <dbReference type="EMBL" id="KAK3689504.1"/>
    </source>
</evidence>
<dbReference type="PANTHER" id="PTHR48182:SF2">
    <property type="entry name" value="PROTEIN SERAC1"/>
    <property type="match status" value="1"/>
</dbReference>
<keyword evidence="6" id="KW-0472">Membrane</keyword>
<evidence type="ECO:0000256" key="5">
    <source>
        <dbReference type="ARBA" id="ARBA00023128"/>
    </source>
</evidence>
<evidence type="ECO:0000256" key="6">
    <source>
        <dbReference type="ARBA" id="ARBA00023136"/>
    </source>
</evidence>
<dbReference type="SUPFAM" id="SSF53474">
    <property type="entry name" value="alpha/beta-Hydrolases"/>
    <property type="match status" value="1"/>
</dbReference>